<comment type="caution">
    <text evidence="1">The sequence shown here is derived from an EMBL/GenBank/DDBJ whole genome shotgun (WGS) entry which is preliminary data.</text>
</comment>
<proteinExistence type="predicted"/>
<dbReference type="OrthoDB" id="6778363at2759"/>
<name>A0A9P8T9X3_9ASCO</name>
<dbReference type="EMBL" id="JAEUBE010000087">
    <property type="protein sequence ID" value="KAH3670506.1"/>
    <property type="molecule type" value="Genomic_DNA"/>
</dbReference>
<accession>A0A9P8T9X3</accession>
<sequence>MVELLHLAVVQDQDLVVVDDRLETVCNGENRAGQELLPDGGLDLGVRLLAPPSVTAESRSRNLLAFSSVAAASSSTGAPLQFTIRWKSNPEIKFTRRKDSNISRSEYSWNMSRFDRMVPVNSVGSCGMIARPCLRALSPIFEMSSPSMVMLPSSRSTNLKKLVIMVDFPAPVRPTTPIFSPAFTWKETSSITLGRSGAYLIEMFLTSITPSEGHELTGSCGRTLAGSCGVPSMYSCTLSTEFMLIST</sequence>
<dbReference type="AlphaFoldDB" id="A0A9P8T9X3"/>
<evidence type="ECO:0000313" key="1">
    <source>
        <dbReference type="EMBL" id="KAH3670506.1"/>
    </source>
</evidence>
<gene>
    <name evidence="1" type="ORF">OGAPHI_001021</name>
</gene>
<reference evidence="1" key="2">
    <citation type="submission" date="2021-01" db="EMBL/GenBank/DDBJ databases">
        <authorList>
            <person name="Schikora-Tamarit M.A."/>
        </authorList>
    </citation>
    <scope>NUCLEOTIDE SEQUENCE</scope>
    <source>
        <strain evidence="1">CBS6075</strain>
    </source>
</reference>
<dbReference type="Proteomes" id="UP000769157">
    <property type="component" value="Unassembled WGS sequence"/>
</dbReference>
<dbReference type="RefSeq" id="XP_046063931.1">
    <property type="nucleotide sequence ID" value="XM_046201738.1"/>
</dbReference>
<protein>
    <submittedName>
        <fullName evidence="1">Uncharacterized protein</fullName>
    </submittedName>
</protein>
<organism evidence="1 2">
    <name type="scientific">Ogataea philodendri</name>
    <dbReference type="NCBI Taxonomy" id="1378263"/>
    <lineage>
        <taxon>Eukaryota</taxon>
        <taxon>Fungi</taxon>
        <taxon>Dikarya</taxon>
        <taxon>Ascomycota</taxon>
        <taxon>Saccharomycotina</taxon>
        <taxon>Pichiomycetes</taxon>
        <taxon>Pichiales</taxon>
        <taxon>Pichiaceae</taxon>
        <taxon>Ogataea</taxon>
    </lineage>
</organism>
<keyword evidence="2" id="KW-1185">Reference proteome</keyword>
<reference evidence="1" key="1">
    <citation type="journal article" date="2021" name="Open Biol.">
        <title>Shared evolutionary footprints suggest mitochondrial oxidative damage underlies multiple complex I losses in fungi.</title>
        <authorList>
            <person name="Schikora-Tamarit M.A."/>
            <person name="Marcet-Houben M."/>
            <person name="Nosek J."/>
            <person name="Gabaldon T."/>
        </authorList>
    </citation>
    <scope>NUCLEOTIDE SEQUENCE</scope>
    <source>
        <strain evidence="1">CBS6075</strain>
    </source>
</reference>
<evidence type="ECO:0000313" key="2">
    <source>
        <dbReference type="Proteomes" id="UP000769157"/>
    </source>
</evidence>
<dbReference type="GeneID" id="70232989"/>